<dbReference type="Proteomes" id="UP000221165">
    <property type="component" value="Unassembled WGS sequence"/>
</dbReference>
<feature type="compositionally biased region" description="Acidic residues" evidence="1">
    <location>
        <begin position="173"/>
        <end position="182"/>
    </location>
</feature>
<feature type="non-terminal residue" evidence="2">
    <location>
        <position position="316"/>
    </location>
</feature>
<evidence type="ECO:0000313" key="3">
    <source>
        <dbReference type="Proteomes" id="UP000221165"/>
    </source>
</evidence>
<evidence type="ECO:0000313" key="2">
    <source>
        <dbReference type="EMBL" id="PHJ16987.1"/>
    </source>
</evidence>
<accession>A0A2C6KHG4</accession>
<protein>
    <submittedName>
        <fullName evidence="2">Uncharacterized protein</fullName>
    </submittedName>
</protein>
<feature type="region of interest" description="Disordered" evidence="1">
    <location>
        <begin position="120"/>
        <end position="222"/>
    </location>
</feature>
<feature type="compositionally biased region" description="Basic residues" evidence="1">
    <location>
        <begin position="188"/>
        <end position="204"/>
    </location>
</feature>
<feature type="compositionally biased region" description="Acidic residues" evidence="1">
    <location>
        <begin position="154"/>
        <end position="164"/>
    </location>
</feature>
<name>A0A2C6KHG4_9APIC</name>
<feature type="compositionally biased region" description="Low complexity" evidence="1">
    <location>
        <begin position="62"/>
        <end position="78"/>
    </location>
</feature>
<dbReference type="RefSeq" id="XP_067918712.1">
    <property type="nucleotide sequence ID" value="XM_068069313.1"/>
</dbReference>
<dbReference type="GeneID" id="94432524"/>
<dbReference type="VEuPathDB" id="ToxoDB:CSUI_009197"/>
<reference evidence="2 3" key="1">
    <citation type="journal article" date="2017" name="Int. J. Parasitol.">
        <title>The genome of the protozoan parasite Cystoisospora suis and a reverse vaccinology approach to identify vaccine candidates.</title>
        <authorList>
            <person name="Palmieri N."/>
            <person name="Shrestha A."/>
            <person name="Ruttkowski B."/>
            <person name="Beck T."/>
            <person name="Vogl C."/>
            <person name="Tomley F."/>
            <person name="Blake D.P."/>
            <person name="Joachim A."/>
        </authorList>
    </citation>
    <scope>NUCLEOTIDE SEQUENCE [LARGE SCALE GENOMIC DNA]</scope>
    <source>
        <strain evidence="2 3">Wien I</strain>
    </source>
</reference>
<feature type="region of interest" description="Disordered" evidence="1">
    <location>
        <begin position="1"/>
        <end position="103"/>
    </location>
</feature>
<gene>
    <name evidence="2" type="ORF">CSUI_009197</name>
</gene>
<dbReference type="AlphaFoldDB" id="A0A2C6KHG4"/>
<sequence length="316" mass="34919">MPSASKKMLKTRMQQQRGKKKEQDSGISSSSSSSSRTSPSTHLTLPPCQDEKVPSSYDARTSHLPSLSTSPLTTTSTSGVHTPHLLGRHHGMVMTPLSPRDRSSISEELKKMKREKGELCLSDGVTSSSRVWGEIPSSLGDNYDNRGELCDSLWNEEEEDEEELFSPSADTDSHEEEEEDEGEERKGSRSKRKSPGSRGGRGHSQKVGNPPSEKDKKKKMNEEEVDDLLERICFTRVGGMKKISLLQTLSEAVADMKLPSFSILKRKEALFLSLSTSLTKGRSQESILASHLLISLLLHLDTHHGDDVSSLPFDLS</sequence>
<keyword evidence="3" id="KW-1185">Reference proteome</keyword>
<organism evidence="2 3">
    <name type="scientific">Cystoisospora suis</name>
    <dbReference type="NCBI Taxonomy" id="483139"/>
    <lineage>
        <taxon>Eukaryota</taxon>
        <taxon>Sar</taxon>
        <taxon>Alveolata</taxon>
        <taxon>Apicomplexa</taxon>
        <taxon>Conoidasida</taxon>
        <taxon>Coccidia</taxon>
        <taxon>Eucoccidiorida</taxon>
        <taxon>Eimeriorina</taxon>
        <taxon>Sarcocystidae</taxon>
        <taxon>Cystoisospora</taxon>
    </lineage>
</organism>
<feature type="compositionally biased region" description="Low complexity" evidence="1">
    <location>
        <begin position="25"/>
        <end position="40"/>
    </location>
</feature>
<comment type="caution">
    <text evidence="2">The sequence shown here is derived from an EMBL/GenBank/DDBJ whole genome shotgun (WGS) entry which is preliminary data.</text>
</comment>
<dbReference type="EMBL" id="MIGC01005388">
    <property type="protein sequence ID" value="PHJ16987.1"/>
    <property type="molecule type" value="Genomic_DNA"/>
</dbReference>
<proteinExistence type="predicted"/>
<evidence type="ECO:0000256" key="1">
    <source>
        <dbReference type="SAM" id="MobiDB-lite"/>
    </source>
</evidence>